<gene>
    <name evidence="9" type="ORF">HDA32_002190</name>
</gene>
<sequence length="353" mass="34990">MDFAPRPPTDAARPGGGPAADRTHRRRRGEWISGCGAAVAALFLIGTSAPVAARLGDYPLLGGQAVRFAVAAVVLLALLPAAGGAAPSRPTVRDLAGSAVLGLVGIAGFNVFLVAAARAADPTLVGTVLAVAPIALAVLGPAMRRHRPSPTVAAGCVIVAVGTVAATGSGGSGASGALLCLGALVCEIAFSLLAVPLIDRLGTLRTTAYAVTAAALLLAAASLSAEGAAGLLRTPTATELACLLYLALVIAVAANLLWYAALPRIGADHAGLFYAFTPIGALTAGLLLHTSTPTASGLVGLVLTVTGLLVGLAPAPVRRRRRAGRATARPTPAPPDRSGPARPRSPGSGVQRC</sequence>
<feature type="transmembrane region" description="Helical" evidence="7">
    <location>
        <begin position="237"/>
        <end position="259"/>
    </location>
</feature>
<dbReference type="SUPFAM" id="SSF103481">
    <property type="entry name" value="Multidrug resistance efflux transporter EmrE"/>
    <property type="match status" value="2"/>
</dbReference>
<evidence type="ECO:0000313" key="9">
    <source>
        <dbReference type="EMBL" id="NYE47070.1"/>
    </source>
</evidence>
<comment type="similarity">
    <text evidence="2">Belongs to the EamA transporter family.</text>
</comment>
<dbReference type="EMBL" id="JACCCC010000001">
    <property type="protein sequence ID" value="NYE47070.1"/>
    <property type="molecule type" value="Genomic_DNA"/>
</dbReference>
<proteinExistence type="inferred from homology"/>
<evidence type="ECO:0000256" key="7">
    <source>
        <dbReference type="SAM" id="Phobius"/>
    </source>
</evidence>
<dbReference type="AlphaFoldDB" id="A0A852TZ41"/>
<feature type="transmembrane region" description="Helical" evidence="7">
    <location>
        <begin position="123"/>
        <end position="140"/>
    </location>
</feature>
<dbReference type="InterPro" id="IPR000620">
    <property type="entry name" value="EamA_dom"/>
</dbReference>
<dbReference type="GO" id="GO:0016020">
    <property type="term" value="C:membrane"/>
    <property type="evidence" value="ECO:0007669"/>
    <property type="project" value="UniProtKB-SubCell"/>
</dbReference>
<evidence type="ECO:0000259" key="8">
    <source>
        <dbReference type="Pfam" id="PF00892"/>
    </source>
</evidence>
<dbReference type="RefSeq" id="WP_179643078.1">
    <property type="nucleotide sequence ID" value="NZ_BAAAYY010000041.1"/>
</dbReference>
<evidence type="ECO:0000256" key="2">
    <source>
        <dbReference type="ARBA" id="ARBA00007362"/>
    </source>
</evidence>
<dbReference type="Proteomes" id="UP000589036">
    <property type="component" value="Unassembled WGS sequence"/>
</dbReference>
<keyword evidence="5 7" id="KW-0472">Membrane</keyword>
<dbReference type="InterPro" id="IPR037185">
    <property type="entry name" value="EmrE-like"/>
</dbReference>
<reference evidence="9 10" key="1">
    <citation type="submission" date="2020-07" db="EMBL/GenBank/DDBJ databases">
        <title>Sequencing the genomes of 1000 actinobacteria strains.</title>
        <authorList>
            <person name="Klenk H.-P."/>
        </authorList>
    </citation>
    <scope>NUCLEOTIDE SEQUENCE [LARGE SCALE GENOMIC DNA]</scope>
    <source>
        <strain evidence="9 10">CXB654</strain>
    </source>
</reference>
<feature type="region of interest" description="Disordered" evidence="6">
    <location>
        <begin position="320"/>
        <end position="353"/>
    </location>
</feature>
<dbReference type="Pfam" id="PF00892">
    <property type="entry name" value="EamA"/>
    <property type="match status" value="2"/>
</dbReference>
<feature type="transmembrane region" description="Helical" evidence="7">
    <location>
        <begin position="295"/>
        <end position="315"/>
    </location>
</feature>
<feature type="transmembrane region" description="Helical" evidence="7">
    <location>
        <begin position="95"/>
        <end position="117"/>
    </location>
</feature>
<dbReference type="InterPro" id="IPR050638">
    <property type="entry name" value="AA-Vitamin_Transporters"/>
</dbReference>
<name>A0A852TZ41_9ACTN</name>
<feature type="transmembrane region" description="Helical" evidence="7">
    <location>
        <begin position="207"/>
        <end position="225"/>
    </location>
</feature>
<feature type="transmembrane region" description="Helical" evidence="7">
    <location>
        <begin position="176"/>
        <end position="195"/>
    </location>
</feature>
<keyword evidence="4 7" id="KW-1133">Transmembrane helix</keyword>
<keyword evidence="10" id="KW-1185">Reference proteome</keyword>
<feature type="transmembrane region" description="Helical" evidence="7">
    <location>
        <begin position="271"/>
        <end position="289"/>
    </location>
</feature>
<evidence type="ECO:0000256" key="4">
    <source>
        <dbReference type="ARBA" id="ARBA00022989"/>
    </source>
</evidence>
<evidence type="ECO:0000256" key="1">
    <source>
        <dbReference type="ARBA" id="ARBA00004141"/>
    </source>
</evidence>
<dbReference type="PANTHER" id="PTHR32322">
    <property type="entry name" value="INNER MEMBRANE TRANSPORTER"/>
    <property type="match status" value="1"/>
</dbReference>
<feature type="region of interest" description="Disordered" evidence="6">
    <location>
        <begin position="1"/>
        <end position="26"/>
    </location>
</feature>
<evidence type="ECO:0000313" key="10">
    <source>
        <dbReference type="Proteomes" id="UP000589036"/>
    </source>
</evidence>
<feature type="transmembrane region" description="Helical" evidence="7">
    <location>
        <begin position="65"/>
        <end position="83"/>
    </location>
</feature>
<evidence type="ECO:0000256" key="5">
    <source>
        <dbReference type="ARBA" id="ARBA00023136"/>
    </source>
</evidence>
<feature type="transmembrane region" description="Helical" evidence="7">
    <location>
        <begin position="31"/>
        <end position="53"/>
    </location>
</feature>
<feature type="transmembrane region" description="Helical" evidence="7">
    <location>
        <begin position="152"/>
        <end position="170"/>
    </location>
</feature>
<evidence type="ECO:0000256" key="6">
    <source>
        <dbReference type="SAM" id="MobiDB-lite"/>
    </source>
</evidence>
<comment type="subcellular location">
    <subcellularLocation>
        <location evidence="1">Membrane</location>
        <topology evidence="1">Multi-pass membrane protein</topology>
    </subcellularLocation>
</comment>
<dbReference type="PANTHER" id="PTHR32322:SF2">
    <property type="entry name" value="EAMA DOMAIN-CONTAINING PROTEIN"/>
    <property type="match status" value="1"/>
</dbReference>
<feature type="domain" description="EamA" evidence="8">
    <location>
        <begin position="175"/>
        <end position="310"/>
    </location>
</feature>
<comment type="caution">
    <text evidence="9">The sequence shown here is derived from an EMBL/GenBank/DDBJ whole genome shotgun (WGS) entry which is preliminary data.</text>
</comment>
<evidence type="ECO:0000256" key="3">
    <source>
        <dbReference type="ARBA" id="ARBA00022692"/>
    </source>
</evidence>
<protein>
    <submittedName>
        <fullName evidence="9">Drug/metabolite transporter (DMT)-like permease</fullName>
    </submittedName>
</protein>
<accession>A0A852TZ41</accession>
<keyword evidence="3 7" id="KW-0812">Transmembrane</keyword>
<feature type="domain" description="EamA" evidence="8">
    <location>
        <begin position="33"/>
        <end position="164"/>
    </location>
</feature>
<organism evidence="9 10">
    <name type="scientific">Spinactinospora alkalitolerans</name>
    <dbReference type="NCBI Taxonomy" id="687207"/>
    <lineage>
        <taxon>Bacteria</taxon>
        <taxon>Bacillati</taxon>
        <taxon>Actinomycetota</taxon>
        <taxon>Actinomycetes</taxon>
        <taxon>Streptosporangiales</taxon>
        <taxon>Nocardiopsidaceae</taxon>
        <taxon>Spinactinospora</taxon>
    </lineage>
</organism>